<dbReference type="EMBL" id="AKCT01000295">
    <property type="protein sequence ID" value="EKV06081.1"/>
    <property type="molecule type" value="Genomic_DNA"/>
</dbReference>
<accession>K9FYG4</accession>
<protein>
    <submittedName>
        <fullName evidence="1">Uncharacterized protein</fullName>
    </submittedName>
</protein>
<dbReference type="AlphaFoldDB" id="K9FYG4"/>
<evidence type="ECO:0000313" key="1">
    <source>
        <dbReference type="EMBL" id="EKV06081.1"/>
    </source>
</evidence>
<sequence length="30" mass="3363">MIILQRDSSVEGKWLTKDVSSLSTELEIPS</sequence>
<proteinExistence type="predicted"/>
<dbReference type="InParanoid" id="K9FYG4"/>
<name>K9FYG4_PEND2</name>
<evidence type="ECO:0000313" key="2">
    <source>
        <dbReference type="Proteomes" id="UP000009882"/>
    </source>
</evidence>
<gene>
    <name evidence="1" type="ORF">PDIG_78590</name>
</gene>
<dbReference type="Proteomes" id="UP000009882">
    <property type="component" value="Unassembled WGS sequence"/>
</dbReference>
<organism evidence="1 2">
    <name type="scientific">Penicillium digitatum (strain PHI26 / CECT 20796)</name>
    <name type="common">Green mold</name>
    <dbReference type="NCBI Taxonomy" id="1170229"/>
    <lineage>
        <taxon>Eukaryota</taxon>
        <taxon>Fungi</taxon>
        <taxon>Dikarya</taxon>
        <taxon>Ascomycota</taxon>
        <taxon>Pezizomycotina</taxon>
        <taxon>Eurotiomycetes</taxon>
        <taxon>Eurotiomycetidae</taxon>
        <taxon>Eurotiales</taxon>
        <taxon>Aspergillaceae</taxon>
        <taxon>Penicillium</taxon>
    </lineage>
</organism>
<reference evidence="2" key="1">
    <citation type="journal article" date="2012" name="BMC Genomics">
        <title>Genome sequence of the necrotrophic fungus Penicillium digitatum, the main postharvest pathogen of citrus.</title>
        <authorList>
            <person name="Marcet-Houben M."/>
            <person name="Ballester A.-R."/>
            <person name="de la Fuente B."/>
            <person name="Harries E."/>
            <person name="Marcos J.F."/>
            <person name="Gonzalez-Candelas L."/>
            <person name="Gabaldon T."/>
        </authorList>
    </citation>
    <scope>NUCLEOTIDE SEQUENCE [LARGE SCALE GENOMIC DNA]</scope>
    <source>
        <strain evidence="2">PHI26 / CECT 20796</strain>
    </source>
</reference>
<keyword evidence="2" id="KW-1185">Reference proteome</keyword>
<dbReference type="HOGENOM" id="CLU_3406503_0_0_1"/>
<comment type="caution">
    <text evidence="1">The sequence shown here is derived from an EMBL/GenBank/DDBJ whole genome shotgun (WGS) entry which is preliminary data.</text>
</comment>